<gene>
    <name evidence="2" type="ORF">M622_12855</name>
</gene>
<evidence type="ECO:0000256" key="1">
    <source>
        <dbReference type="SAM" id="Phobius"/>
    </source>
</evidence>
<reference evidence="2 3" key="1">
    <citation type="submission" date="2013-06" db="EMBL/GenBank/DDBJ databases">
        <title>Draft genome sequence of Thauera terpenica.</title>
        <authorList>
            <person name="Liu B."/>
            <person name="Frostegard A.H."/>
            <person name="Shapleigh J.P."/>
        </authorList>
    </citation>
    <scope>NUCLEOTIDE SEQUENCE [LARGE SCALE GENOMIC DNA]</scope>
    <source>
        <strain evidence="2 3">58Eu</strain>
    </source>
</reference>
<name>T0AUB7_9RHOO</name>
<dbReference type="STRING" id="1348657.M622_12855"/>
<keyword evidence="1" id="KW-0812">Transmembrane</keyword>
<dbReference type="AlphaFoldDB" id="T0AUB7"/>
<feature type="transmembrane region" description="Helical" evidence="1">
    <location>
        <begin position="21"/>
        <end position="38"/>
    </location>
</feature>
<proteinExistence type="predicted"/>
<accession>T0AUB7</accession>
<organism evidence="2 3">
    <name type="scientific">Thauera terpenica 58Eu</name>
    <dbReference type="NCBI Taxonomy" id="1348657"/>
    <lineage>
        <taxon>Bacteria</taxon>
        <taxon>Pseudomonadati</taxon>
        <taxon>Pseudomonadota</taxon>
        <taxon>Betaproteobacteria</taxon>
        <taxon>Rhodocyclales</taxon>
        <taxon>Zoogloeaceae</taxon>
        <taxon>Thauera</taxon>
    </lineage>
</organism>
<keyword evidence="1" id="KW-0472">Membrane</keyword>
<evidence type="ECO:0000313" key="2">
    <source>
        <dbReference type="EMBL" id="EPZ16439.1"/>
    </source>
</evidence>
<evidence type="ECO:0000313" key="3">
    <source>
        <dbReference type="Proteomes" id="UP000015455"/>
    </source>
</evidence>
<sequence length="39" mass="3976">MKAGAVEPHRDHTIGLRALDLLLVAAVAVLVALVVGSAK</sequence>
<keyword evidence="3" id="KW-1185">Reference proteome</keyword>
<dbReference type="PATRIC" id="fig|1348657.5.peg.1110"/>
<keyword evidence="1" id="KW-1133">Transmembrane helix</keyword>
<dbReference type="Proteomes" id="UP000015455">
    <property type="component" value="Unassembled WGS sequence"/>
</dbReference>
<comment type="caution">
    <text evidence="2">The sequence shown here is derived from an EMBL/GenBank/DDBJ whole genome shotgun (WGS) entry which is preliminary data.</text>
</comment>
<protein>
    <submittedName>
        <fullName evidence="2">Uncharacterized protein</fullName>
    </submittedName>
</protein>
<dbReference type="EMBL" id="ATJV01000045">
    <property type="protein sequence ID" value="EPZ16439.1"/>
    <property type="molecule type" value="Genomic_DNA"/>
</dbReference>